<organism evidence="5 6">
    <name type="scientific">Zingiber officinale</name>
    <name type="common">Ginger</name>
    <name type="synonym">Amomum zingiber</name>
    <dbReference type="NCBI Taxonomy" id="94328"/>
    <lineage>
        <taxon>Eukaryota</taxon>
        <taxon>Viridiplantae</taxon>
        <taxon>Streptophyta</taxon>
        <taxon>Embryophyta</taxon>
        <taxon>Tracheophyta</taxon>
        <taxon>Spermatophyta</taxon>
        <taxon>Magnoliopsida</taxon>
        <taxon>Liliopsida</taxon>
        <taxon>Zingiberales</taxon>
        <taxon>Zingiberaceae</taxon>
        <taxon>Zingiber</taxon>
    </lineage>
</organism>
<protein>
    <submittedName>
        <fullName evidence="5">Uncharacterized protein</fullName>
    </submittedName>
</protein>
<keyword evidence="6" id="KW-1185">Reference proteome</keyword>
<comment type="caution">
    <text evidence="5">The sequence shown here is derived from an EMBL/GenBank/DDBJ whole genome shotgun (WGS) entry which is preliminary data.</text>
</comment>
<comment type="subcellular location">
    <subcellularLocation>
        <location evidence="1">Membrane</location>
    </subcellularLocation>
</comment>
<dbReference type="Proteomes" id="UP000734854">
    <property type="component" value="Unassembled WGS sequence"/>
</dbReference>
<dbReference type="InterPro" id="IPR044839">
    <property type="entry name" value="NDR1-like"/>
</dbReference>
<evidence type="ECO:0000313" key="6">
    <source>
        <dbReference type="Proteomes" id="UP000734854"/>
    </source>
</evidence>
<dbReference type="GO" id="GO:0005886">
    <property type="term" value="C:plasma membrane"/>
    <property type="evidence" value="ECO:0007669"/>
    <property type="project" value="TreeGrafter"/>
</dbReference>
<reference evidence="5 6" key="1">
    <citation type="submission" date="2020-08" db="EMBL/GenBank/DDBJ databases">
        <title>Plant Genome Project.</title>
        <authorList>
            <person name="Zhang R.-G."/>
        </authorList>
    </citation>
    <scope>NUCLEOTIDE SEQUENCE [LARGE SCALE GENOMIC DNA]</scope>
    <source>
        <tissue evidence="5">Rhizome</tissue>
    </source>
</reference>
<evidence type="ECO:0000256" key="3">
    <source>
        <dbReference type="SAM" id="MobiDB-lite"/>
    </source>
</evidence>
<dbReference type="GO" id="GO:0098542">
    <property type="term" value="P:defense response to other organism"/>
    <property type="evidence" value="ECO:0007669"/>
    <property type="project" value="InterPro"/>
</dbReference>
<sequence length="254" mass="27488">MMAESRPTLKPELQKPPGYRDPTAPPSAAPKPPPRRRPLPPSFRQPGKPAPRRHSSCCRCRRLCCWVALTALLAAALVAVAAGLAYLWFQPRLPSFRLQSLNATRLRVADQSDGTFLDAAAAVGILFVNPNRKIADQRRVQEQGGEARGESEDEDGAQGGRYSHREGADLGGVRPGELKARVERCGAPPLSLLHVVQMLENGDYCHRSAAAACRLAVRERDCSLQVRETATPPRLSHSEAPTTALGDLVGGLEP</sequence>
<evidence type="ECO:0000256" key="2">
    <source>
        <dbReference type="ARBA" id="ARBA00023136"/>
    </source>
</evidence>
<gene>
    <name evidence="5" type="ORF">ZIOFF_063985</name>
</gene>
<keyword evidence="2 4" id="KW-0472">Membrane</keyword>
<feature type="region of interest" description="Disordered" evidence="3">
    <location>
        <begin position="1"/>
        <end position="55"/>
    </location>
</feature>
<feature type="transmembrane region" description="Helical" evidence="4">
    <location>
        <begin position="63"/>
        <end position="89"/>
    </location>
</feature>
<evidence type="ECO:0000313" key="5">
    <source>
        <dbReference type="EMBL" id="KAG6480485.1"/>
    </source>
</evidence>
<feature type="compositionally biased region" description="Pro residues" evidence="3">
    <location>
        <begin position="23"/>
        <end position="32"/>
    </location>
</feature>
<name>A0A8J5F2L7_ZINOF</name>
<dbReference type="AlphaFoldDB" id="A0A8J5F2L7"/>
<evidence type="ECO:0000256" key="1">
    <source>
        <dbReference type="ARBA" id="ARBA00004370"/>
    </source>
</evidence>
<keyword evidence="4" id="KW-0812">Transmembrane</keyword>
<keyword evidence="4" id="KW-1133">Transmembrane helix</keyword>
<dbReference type="PANTHER" id="PTHR31234">
    <property type="entry name" value="LATE EMBRYOGENESIS ABUNDANT (LEA) HYDROXYPROLINE-RICH GLYCOPROTEIN FAMILY"/>
    <property type="match status" value="1"/>
</dbReference>
<proteinExistence type="predicted"/>
<feature type="region of interest" description="Disordered" evidence="3">
    <location>
        <begin position="229"/>
        <end position="254"/>
    </location>
</feature>
<feature type="compositionally biased region" description="Basic and acidic residues" evidence="3">
    <location>
        <begin position="137"/>
        <end position="150"/>
    </location>
</feature>
<dbReference type="EMBL" id="JACMSC010000017">
    <property type="protein sequence ID" value="KAG6480485.1"/>
    <property type="molecule type" value="Genomic_DNA"/>
</dbReference>
<accession>A0A8J5F2L7</accession>
<dbReference type="PANTHER" id="PTHR31234:SF35">
    <property type="entry name" value="LATE EMBRYOGENESIS ABUNDANT (LEA) HYDROXYPROLINE-RICH GLYCOPROTEIN FAMILY"/>
    <property type="match status" value="1"/>
</dbReference>
<evidence type="ECO:0000256" key="4">
    <source>
        <dbReference type="SAM" id="Phobius"/>
    </source>
</evidence>
<feature type="region of interest" description="Disordered" evidence="3">
    <location>
        <begin position="137"/>
        <end position="173"/>
    </location>
</feature>